<dbReference type="AlphaFoldDB" id="A0A2S6FV17"/>
<proteinExistence type="predicted"/>
<evidence type="ECO:0000313" key="2">
    <source>
        <dbReference type="Proteomes" id="UP000239863"/>
    </source>
</evidence>
<gene>
    <name evidence="1" type="ORF">BD821_1208</name>
</gene>
<dbReference type="RefSeq" id="WP_104410609.1">
    <property type="nucleotide sequence ID" value="NZ_PTIS01000020.1"/>
</dbReference>
<comment type="caution">
    <text evidence="1">The sequence shown here is derived from an EMBL/GenBank/DDBJ whole genome shotgun (WGS) entry which is preliminary data.</text>
</comment>
<name>A0A2S6FV17_9CLOT</name>
<protein>
    <submittedName>
        <fullName evidence="1">Uncharacterized protein</fullName>
    </submittedName>
</protein>
<evidence type="ECO:0000313" key="1">
    <source>
        <dbReference type="EMBL" id="PPK45260.1"/>
    </source>
</evidence>
<accession>A0A2S6FV17</accession>
<dbReference type="EMBL" id="PTIS01000020">
    <property type="protein sequence ID" value="PPK45260.1"/>
    <property type="molecule type" value="Genomic_DNA"/>
</dbReference>
<sequence>MSGGLNKGINNKVIKINSIIQEYNLENLRVIRFLDEDDEKISKYDEVIEDISSVIAQLQMVSTPAAPRTEKKKCEYDEIISELKVLKLTLSYLREKHR</sequence>
<dbReference type="Proteomes" id="UP000239863">
    <property type="component" value="Unassembled WGS sequence"/>
</dbReference>
<reference evidence="1 2" key="1">
    <citation type="submission" date="2018-02" db="EMBL/GenBank/DDBJ databases">
        <title>Genomic Encyclopedia of Archaeal and Bacterial Type Strains, Phase II (KMG-II): from individual species to whole genera.</title>
        <authorList>
            <person name="Goeker M."/>
        </authorList>
    </citation>
    <scope>NUCLEOTIDE SEQUENCE [LARGE SCALE GENOMIC DNA]</scope>
    <source>
        <strain evidence="1 2">DSM 15099</strain>
    </source>
</reference>
<organism evidence="1 2">
    <name type="scientific">Clostridium algidicarnis DSM 15099</name>
    <dbReference type="NCBI Taxonomy" id="1121295"/>
    <lineage>
        <taxon>Bacteria</taxon>
        <taxon>Bacillati</taxon>
        <taxon>Bacillota</taxon>
        <taxon>Clostridia</taxon>
        <taxon>Eubacteriales</taxon>
        <taxon>Clostridiaceae</taxon>
        <taxon>Clostridium</taxon>
    </lineage>
</organism>